<keyword evidence="5" id="KW-1133">Transmembrane helix</keyword>
<keyword evidence="2" id="KW-0997">Cell inner membrane</keyword>
<feature type="domain" description="Methyl-accepting transducer" evidence="6">
    <location>
        <begin position="307"/>
        <end position="543"/>
    </location>
</feature>
<accession>A0A1J5RNU7</accession>
<dbReference type="Pfam" id="PF00015">
    <property type="entry name" value="MCPsignal"/>
    <property type="match status" value="1"/>
</dbReference>
<dbReference type="Gene3D" id="1.10.287.950">
    <property type="entry name" value="Methyl-accepting chemotaxis protein"/>
    <property type="match status" value="1"/>
</dbReference>
<proteinExistence type="inferred from homology"/>
<dbReference type="GO" id="GO:0007165">
    <property type="term" value="P:signal transduction"/>
    <property type="evidence" value="ECO:0007669"/>
    <property type="project" value="UniProtKB-KW"/>
</dbReference>
<evidence type="ECO:0000256" key="3">
    <source>
        <dbReference type="ARBA" id="ARBA00023224"/>
    </source>
</evidence>
<dbReference type="GO" id="GO:0005886">
    <property type="term" value="C:plasma membrane"/>
    <property type="evidence" value="ECO:0007669"/>
    <property type="project" value="UniProtKB-SubCell"/>
</dbReference>
<gene>
    <name evidence="9" type="primary">mcp4_13</name>
    <name evidence="9" type="ORF">GALL_201020</name>
</gene>
<comment type="caution">
    <text evidence="9">The sequence shown here is derived from an EMBL/GenBank/DDBJ whole genome shotgun (WGS) entry which is preliminary data.</text>
</comment>
<dbReference type="InterPro" id="IPR003660">
    <property type="entry name" value="HAMP_dom"/>
</dbReference>
<evidence type="ECO:0000259" key="7">
    <source>
        <dbReference type="PROSITE" id="PS50192"/>
    </source>
</evidence>
<name>A0A1J5RNU7_9ZZZZ</name>
<feature type="transmembrane region" description="Helical" evidence="5">
    <location>
        <begin position="188"/>
        <end position="211"/>
    </location>
</feature>
<dbReference type="AlphaFoldDB" id="A0A1J5RNU7"/>
<keyword evidence="3" id="KW-0807">Transducer</keyword>
<evidence type="ECO:0000256" key="5">
    <source>
        <dbReference type="SAM" id="Phobius"/>
    </source>
</evidence>
<dbReference type="InterPro" id="IPR004089">
    <property type="entry name" value="MCPsignal_dom"/>
</dbReference>
<sequence>MRLRQRLMLMVGASLITVAAAVAVSISWYENINAERKLEQLSVSEISSLRAFIVNVMAKRPEDPDNIGVTVYNNWFGSRNVDYPGKVWSAWGPKVTAYIHETDPDRPPKKPLDDVDREAFATGKPVARMVNGNYRYSLPIVLGRTKGADQEVCHLCHTRLMGIHDGEVIAVLSSSLSGASERHTLRKVIAVVLGGGALATLIAMIGIRAILGRLVITPMETIMRLLGRLADGERGMAIDCMDRQDEIGDMARSVDILKAKLTEDDGFRREQAEMQRRGELERQKVMAAMADDFEAQIKSVVDGVSHAADGMKSTAEVMSRAAAATSRQSVAAAQAAGEAAGNVQSVAAAAEEMSASIGEIARQVSRSAEIAGAAVTEAERTNTMVCGLADAAGKISEVINLINDIASQTNLLALNATIEAARAGEAGKGFAVVAGEVKHLANQTARATDEISAQVANVQSATHNAVQAIQGIAQTIGQIDQIAASIAVAVEQQGVTTQEIARSVQLAAAGTRDVTGNISGVTATADETGAAADQVLRASVQLTQQSDHLRHQVNGFLETVRKDGPGKSDRTAG</sequence>
<keyword evidence="2" id="KW-1003">Cell membrane</keyword>
<comment type="similarity">
    <text evidence="4">Belongs to the methyl-accepting chemotaxis (MCP) protein family.</text>
</comment>
<feature type="domain" description="T-SNARE coiled-coil homology" evidence="7">
    <location>
        <begin position="459"/>
        <end position="521"/>
    </location>
</feature>
<dbReference type="PROSITE" id="PS50111">
    <property type="entry name" value="CHEMOTAXIS_TRANSDUC_2"/>
    <property type="match status" value="1"/>
</dbReference>
<dbReference type="SMART" id="SM00283">
    <property type="entry name" value="MA"/>
    <property type="match status" value="1"/>
</dbReference>
<evidence type="ECO:0000256" key="1">
    <source>
        <dbReference type="ARBA" id="ARBA00004429"/>
    </source>
</evidence>
<protein>
    <submittedName>
        <fullName evidence="9">Methyl-accepting chemotaxis protein 4</fullName>
    </submittedName>
</protein>
<feature type="domain" description="HAMP" evidence="8">
    <location>
        <begin position="213"/>
        <end position="266"/>
    </location>
</feature>
<dbReference type="PROSITE" id="PS50192">
    <property type="entry name" value="T_SNARE"/>
    <property type="match status" value="1"/>
</dbReference>
<dbReference type="PANTHER" id="PTHR32089:SF112">
    <property type="entry name" value="LYSOZYME-LIKE PROTEIN-RELATED"/>
    <property type="match status" value="1"/>
</dbReference>
<dbReference type="EMBL" id="MLJW01000126">
    <property type="protein sequence ID" value="OIQ97920.1"/>
    <property type="molecule type" value="Genomic_DNA"/>
</dbReference>
<feature type="transmembrane region" description="Helical" evidence="5">
    <location>
        <begin position="7"/>
        <end position="29"/>
    </location>
</feature>
<keyword evidence="5" id="KW-0812">Transmembrane</keyword>
<dbReference type="Gene3D" id="6.10.340.10">
    <property type="match status" value="1"/>
</dbReference>
<reference evidence="9" key="1">
    <citation type="submission" date="2016-10" db="EMBL/GenBank/DDBJ databases">
        <title>Sequence of Gallionella enrichment culture.</title>
        <authorList>
            <person name="Poehlein A."/>
            <person name="Muehling M."/>
            <person name="Daniel R."/>
        </authorList>
    </citation>
    <scope>NUCLEOTIDE SEQUENCE</scope>
</reference>
<dbReference type="SUPFAM" id="SSF58104">
    <property type="entry name" value="Methyl-accepting chemotaxis protein (MCP) signaling domain"/>
    <property type="match status" value="1"/>
</dbReference>
<dbReference type="PROSITE" id="PS50885">
    <property type="entry name" value="HAMP"/>
    <property type="match status" value="1"/>
</dbReference>
<comment type="subcellular location">
    <subcellularLocation>
        <location evidence="1">Cell inner membrane</location>
        <topology evidence="1">Multi-pass membrane protein</topology>
    </subcellularLocation>
</comment>
<dbReference type="InterPro" id="IPR000727">
    <property type="entry name" value="T_SNARE_dom"/>
</dbReference>
<organism evidence="9">
    <name type="scientific">mine drainage metagenome</name>
    <dbReference type="NCBI Taxonomy" id="410659"/>
    <lineage>
        <taxon>unclassified sequences</taxon>
        <taxon>metagenomes</taxon>
        <taxon>ecological metagenomes</taxon>
    </lineage>
</organism>
<evidence type="ECO:0000256" key="2">
    <source>
        <dbReference type="ARBA" id="ARBA00022519"/>
    </source>
</evidence>
<evidence type="ECO:0000259" key="6">
    <source>
        <dbReference type="PROSITE" id="PS50111"/>
    </source>
</evidence>
<keyword evidence="5" id="KW-0472">Membrane</keyword>
<evidence type="ECO:0000256" key="4">
    <source>
        <dbReference type="ARBA" id="ARBA00029447"/>
    </source>
</evidence>
<evidence type="ECO:0000313" key="9">
    <source>
        <dbReference type="EMBL" id="OIQ97920.1"/>
    </source>
</evidence>
<evidence type="ECO:0000259" key="8">
    <source>
        <dbReference type="PROSITE" id="PS50885"/>
    </source>
</evidence>
<dbReference type="PANTHER" id="PTHR32089">
    <property type="entry name" value="METHYL-ACCEPTING CHEMOTAXIS PROTEIN MCPB"/>
    <property type="match status" value="1"/>
</dbReference>